<dbReference type="STRING" id="75913.A0A0K0FC94"/>
<dbReference type="GO" id="GO:0006260">
    <property type="term" value="P:DNA replication"/>
    <property type="evidence" value="ECO:0007669"/>
    <property type="project" value="TreeGrafter"/>
</dbReference>
<dbReference type="PANTHER" id="PTHR23274">
    <property type="entry name" value="DNA HELICASE-RELATED"/>
    <property type="match status" value="1"/>
</dbReference>
<dbReference type="Proteomes" id="UP000035680">
    <property type="component" value="Unassembled WGS sequence"/>
</dbReference>
<dbReference type="PANTHER" id="PTHR23274:SF51">
    <property type="entry name" value="OS03G0423850 PROTEIN"/>
    <property type="match status" value="1"/>
</dbReference>
<dbReference type="AlphaFoldDB" id="A0A0K0FC94"/>
<evidence type="ECO:0000313" key="2">
    <source>
        <dbReference type="WBParaSite" id="SVE_0645800.1"/>
    </source>
</evidence>
<accession>A0A0K0FC94</accession>
<organism evidence="1 2">
    <name type="scientific">Strongyloides venezuelensis</name>
    <name type="common">Threadworm</name>
    <dbReference type="NCBI Taxonomy" id="75913"/>
    <lineage>
        <taxon>Eukaryota</taxon>
        <taxon>Metazoa</taxon>
        <taxon>Ecdysozoa</taxon>
        <taxon>Nematoda</taxon>
        <taxon>Chromadorea</taxon>
        <taxon>Rhabditida</taxon>
        <taxon>Tylenchina</taxon>
        <taxon>Panagrolaimomorpha</taxon>
        <taxon>Strongyloidoidea</taxon>
        <taxon>Strongyloididae</taxon>
        <taxon>Strongyloides</taxon>
    </lineage>
</organism>
<dbReference type="WBParaSite" id="SVE_0645800.1">
    <property type="protein sequence ID" value="SVE_0645800.1"/>
    <property type="gene ID" value="SVE_0645800"/>
</dbReference>
<proteinExistence type="predicted"/>
<keyword evidence="1" id="KW-1185">Reference proteome</keyword>
<name>A0A0K0FC94_STRVS</name>
<reference evidence="2" key="2">
    <citation type="submission" date="2015-08" db="UniProtKB">
        <authorList>
            <consortium name="WormBaseParasite"/>
        </authorList>
    </citation>
    <scope>IDENTIFICATION</scope>
</reference>
<dbReference type="GO" id="GO:0005657">
    <property type="term" value="C:replication fork"/>
    <property type="evidence" value="ECO:0007669"/>
    <property type="project" value="TreeGrafter"/>
</dbReference>
<protein>
    <submittedName>
        <fullName evidence="2">ATP-dependent DNA helicase</fullName>
    </submittedName>
</protein>
<evidence type="ECO:0000313" key="1">
    <source>
        <dbReference type="Proteomes" id="UP000035680"/>
    </source>
</evidence>
<reference evidence="1" key="1">
    <citation type="submission" date="2014-07" db="EMBL/GenBank/DDBJ databases">
        <authorList>
            <person name="Martin A.A"/>
            <person name="De Silva N."/>
        </authorList>
    </citation>
    <scope>NUCLEOTIDE SEQUENCE</scope>
</reference>
<sequence length="74" mass="8344">MPIKNLNQLRPSGLPPHVLNLKVNAVIIGKYPFTLTKKQFPVRLSFAMTINKSQRQTLSKVSVDLSTPVFSHEQ</sequence>